<dbReference type="PANTHER" id="PTHR46498">
    <property type="entry name" value="GTP-BINDING PROTEIN 8"/>
    <property type="match status" value="1"/>
</dbReference>
<gene>
    <name evidence="7" type="ORF">CMQ_4087</name>
</gene>
<dbReference type="GO" id="GO:0005525">
    <property type="term" value="F:GTP binding"/>
    <property type="evidence" value="ECO:0007669"/>
    <property type="project" value="UniProtKB-KW"/>
</dbReference>
<evidence type="ECO:0000256" key="1">
    <source>
        <dbReference type="ARBA" id="ARBA00022723"/>
    </source>
</evidence>
<feature type="region of interest" description="Disordered" evidence="5">
    <location>
        <begin position="433"/>
        <end position="474"/>
    </location>
</feature>
<evidence type="ECO:0000313" key="7">
    <source>
        <dbReference type="EMBL" id="EFX06018.1"/>
    </source>
</evidence>
<dbReference type="InterPro" id="IPR030393">
    <property type="entry name" value="G_ENGB_dom"/>
</dbReference>
<sequence length="535" mass="57040">MQSNLRGPWVLAFSLPLRRKAIDAICSPIPSRRAGNCRQQQQCFSSGRPTAAAVRVSRPTRPTKTTKPTNTAKTAKTTKPAPTAKPRPTTPASSPVPRRDEVVRSLAYVPALLGDGVEAGAAAAASAPMPSSLSLDRATALFLQPAPRFLYSAPRFLHLPVNTRMPEICILGRSNVGKSTLLNALAGLETGGRAGRSHGARPGRLGLAITSAHAGCTVMMNGYGFGPPLRPGTVVFDSREGDTNSNKKNNKSATATTLASRSQRRAQKPGEPSPAHSLVLLDMPGYGFMSRSEWGTEIAKYLQRRTTLRGAVLLVDAVAGIKDGDRQALAMLRDANVRTTVVLTKADKLLGSGSTSGSSALAGDEKIRESCLHVWETLRSIERDSWGAVPWMEGQGWDRAVLVTGAGDPKGGGFGVAGTRLAICRMAGLVQTARPKAAAERNRSSSKTAKNTPKHANTTKNTTKSTDTDVPVVPFDQIRWTETSTESAIDQTEERRIIADMEAARQEKKAQAALASSGRARPWRRRTAGRPSAST</sequence>
<feature type="compositionally biased region" description="Low complexity" evidence="5">
    <location>
        <begin position="59"/>
        <end position="82"/>
    </location>
</feature>
<feature type="compositionally biased region" description="Low complexity" evidence="5">
    <location>
        <begin position="511"/>
        <end position="520"/>
    </location>
</feature>
<dbReference type="GO" id="GO:0046872">
    <property type="term" value="F:metal ion binding"/>
    <property type="evidence" value="ECO:0007669"/>
    <property type="project" value="UniProtKB-KW"/>
</dbReference>
<keyword evidence="2" id="KW-0547">Nucleotide-binding</keyword>
<dbReference type="GeneID" id="25977259"/>
<dbReference type="PANTHER" id="PTHR46498:SF1">
    <property type="entry name" value="GTP-BINDING PROTEIN 8"/>
    <property type="match status" value="1"/>
</dbReference>
<feature type="region of interest" description="Disordered" evidence="5">
    <location>
        <begin position="501"/>
        <end position="535"/>
    </location>
</feature>
<name>F0X9U1_GROCL</name>
<dbReference type="GO" id="GO:0005739">
    <property type="term" value="C:mitochondrion"/>
    <property type="evidence" value="ECO:0007669"/>
    <property type="project" value="TreeGrafter"/>
</dbReference>
<dbReference type="AlphaFoldDB" id="F0X9U1"/>
<organism evidence="8">
    <name type="scientific">Grosmannia clavigera (strain kw1407 / UAMH 11150)</name>
    <name type="common">Blue stain fungus</name>
    <name type="synonym">Graphiocladiella clavigera</name>
    <dbReference type="NCBI Taxonomy" id="655863"/>
    <lineage>
        <taxon>Eukaryota</taxon>
        <taxon>Fungi</taxon>
        <taxon>Dikarya</taxon>
        <taxon>Ascomycota</taxon>
        <taxon>Pezizomycotina</taxon>
        <taxon>Sordariomycetes</taxon>
        <taxon>Sordariomycetidae</taxon>
        <taxon>Ophiostomatales</taxon>
        <taxon>Ophiostomataceae</taxon>
        <taxon>Leptographium</taxon>
    </lineage>
</organism>
<evidence type="ECO:0000313" key="8">
    <source>
        <dbReference type="Proteomes" id="UP000007796"/>
    </source>
</evidence>
<dbReference type="Gene3D" id="3.40.50.300">
    <property type="entry name" value="P-loop containing nucleotide triphosphate hydrolases"/>
    <property type="match status" value="1"/>
</dbReference>
<dbReference type="InterPro" id="IPR027417">
    <property type="entry name" value="P-loop_NTPase"/>
</dbReference>
<feature type="region of interest" description="Disordered" evidence="5">
    <location>
        <begin position="234"/>
        <end position="277"/>
    </location>
</feature>
<dbReference type="eggNOG" id="KOG2486">
    <property type="taxonomic scope" value="Eukaryota"/>
</dbReference>
<feature type="compositionally biased region" description="Basic and acidic residues" evidence="5">
    <location>
        <begin position="501"/>
        <end position="510"/>
    </location>
</feature>
<protein>
    <submittedName>
        <fullName evidence="7">GTP-binding protein</fullName>
    </submittedName>
</protein>
<feature type="compositionally biased region" description="Low complexity" evidence="5">
    <location>
        <begin position="447"/>
        <end position="465"/>
    </location>
</feature>
<keyword evidence="1" id="KW-0479">Metal-binding</keyword>
<dbReference type="InterPro" id="IPR052279">
    <property type="entry name" value="EngB_GTPase"/>
</dbReference>
<dbReference type="OrthoDB" id="391988at2759"/>
<evidence type="ECO:0000256" key="2">
    <source>
        <dbReference type="ARBA" id="ARBA00022741"/>
    </source>
</evidence>
<dbReference type="SUPFAM" id="SSF52540">
    <property type="entry name" value="P-loop containing nucleoside triphosphate hydrolases"/>
    <property type="match status" value="1"/>
</dbReference>
<evidence type="ECO:0000256" key="4">
    <source>
        <dbReference type="ARBA" id="ARBA00023134"/>
    </source>
</evidence>
<keyword evidence="3" id="KW-0460">Magnesium</keyword>
<dbReference type="InterPro" id="IPR006073">
    <property type="entry name" value="GTP-bd"/>
</dbReference>
<dbReference type="InParanoid" id="F0X9U1"/>
<feature type="domain" description="EngB-type G" evidence="6">
    <location>
        <begin position="164"/>
        <end position="384"/>
    </location>
</feature>
<accession>F0X9U1</accession>
<evidence type="ECO:0000259" key="6">
    <source>
        <dbReference type="PROSITE" id="PS51706"/>
    </source>
</evidence>
<dbReference type="STRING" id="655863.F0X9U1"/>
<dbReference type="HOGENOM" id="CLU_440868_0_0_1"/>
<dbReference type="Proteomes" id="UP000007796">
    <property type="component" value="Unassembled WGS sequence"/>
</dbReference>
<reference evidence="7 8" key="1">
    <citation type="journal article" date="2011" name="Proc. Natl. Acad. Sci. U.S.A.">
        <title>Genome and transcriptome analyses of the mountain pine beetle-fungal symbiont Grosmannia clavigera, a lodgepole pine pathogen.</title>
        <authorList>
            <person name="DiGuistini S."/>
            <person name="Wang Y."/>
            <person name="Liao N.Y."/>
            <person name="Taylor G."/>
            <person name="Tanguay P."/>
            <person name="Feau N."/>
            <person name="Henrissat B."/>
            <person name="Chan S.K."/>
            <person name="Hesse-Orce U."/>
            <person name="Alamouti S.M."/>
            <person name="Tsui C.K.M."/>
            <person name="Docking R.T."/>
            <person name="Levasseur A."/>
            <person name="Haridas S."/>
            <person name="Robertson G."/>
            <person name="Birol I."/>
            <person name="Holt R.A."/>
            <person name="Marra M.A."/>
            <person name="Hamelin R.C."/>
            <person name="Hirst M."/>
            <person name="Jones S.J.M."/>
            <person name="Bohlmann J."/>
            <person name="Breuil C."/>
        </authorList>
    </citation>
    <scope>NUCLEOTIDE SEQUENCE [LARGE SCALE GENOMIC DNA]</scope>
    <source>
        <strain evidence="8">kw1407 / UAMH 11150</strain>
    </source>
</reference>
<feature type="region of interest" description="Disordered" evidence="5">
    <location>
        <begin position="42"/>
        <end position="99"/>
    </location>
</feature>
<keyword evidence="4" id="KW-0342">GTP-binding</keyword>
<evidence type="ECO:0000256" key="3">
    <source>
        <dbReference type="ARBA" id="ARBA00022842"/>
    </source>
</evidence>
<dbReference type="PROSITE" id="PS51706">
    <property type="entry name" value="G_ENGB"/>
    <property type="match status" value="1"/>
</dbReference>
<proteinExistence type="predicted"/>
<dbReference type="RefSeq" id="XP_014175500.1">
    <property type="nucleotide sequence ID" value="XM_014320025.1"/>
</dbReference>
<evidence type="ECO:0000256" key="5">
    <source>
        <dbReference type="SAM" id="MobiDB-lite"/>
    </source>
</evidence>
<feature type="compositionally biased region" description="Low complexity" evidence="5">
    <location>
        <begin position="243"/>
        <end position="260"/>
    </location>
</feature>
<dbReference type="Pfam" id="PF01926">
    <property type="entry name" value="MMR_HSR1"/>
    <property type="match status" value="1"/>
</dbReference>
<keyword evidence="8" id="KW-1185">Reference proteome</keyword>
<dbReference type="EMBL" id="GL629735">
    <property type="protein sequence ID" value="EFX06018.1"/>
    <property type="molecule type" value="Genomic_DNA"/>
</dbReference>